<name>A0A086L568_TOXGO</name>
<comment type="caution">
    <text evidence="2">The sequence shown here is derived from an EMBL/GenBank/DDBJ whole genome shotgun (WGS) entry which is preliminary data.</text>
</comment>
<feature type="compositionally biased region" description="Polar residues" evidence="1">
    <location>
        <begin position="145"/>
        <end position="160"/>
    </location>
</feature>
<protein>
    <submittedName>
        <fullName evidence="2">Uncharacterized protein</fullName>
    </submittedName>
</protein>
<feature type="region of interest" description="Disordered" evidence="1">
    <location>
        <begin position="91"/>
        <end position="160"/>
    </location>
</feature>
<evidence type="ECO:0000313" key="2">
    <source>
        <dbReference type="EMBL" id="KFG51786.1"/>
    </source>
</evidence>
<reference evidence="2 3" key="1">
    <citation type="submission" date="2014-03" db="EMBL/GenBank/DDBJ databases">
        <authorList>
            <person name="Sibley D."/>
            <person name="Venepally P."/>
            <person name="Karamycheva S."/>
            <person name="Hadjithomas M."/>
            <person name="Khan A."/>
            <person name="Brunk B."/>
            <person name="Roos D."/>
            <person name="Caler E."/>
            <person name="Lorenzi H."/>
        </authorList>
    </citation>
    <scope>NUCLEOTIDE SEQUENCE [LARGE SCALE GENOMIC DNA]</scope>
    <source>
        <strain evidence="3">p89</strain>
    </source>
</reference>
<proteinExistence type="predicted"/>
<dbReference type="EMBL" id="AEYI02000114">
    <property type="protein sequence ID" value="KFG51786.1"/>
    <property type="molecule type" value="Genomic_DNA"/>
</dbReference>
<feature type="compositionally biased region" description="Acidic residues" evidence="1">
    <location>
        <begin position="119"/>
        <end position="128"/>
    </location>
</feature>
<feature type="region of interest" description="Disordered" evidence="1">
    <location>
        <begin position="1"/>
        <end position="21"/>
    </location>
</feature>
<evidence type="ECO:0000256" key="1">
    <source>
        <dbReference type="SAM" id="MobiDB-lite"/>
    </source>
</evidence>
<dbReference type="AlphaFoldDB" id="A0A086L568"/>
<feature type="compositionally biased region" description="Basic residues" evidence="1">
    <location>
        <begin position="91"/>
        <end position="107"/>
    </location>
</feature>
<accession>A0A086L568</accession>
<gene>
    <name evidence="2" type="ORF">TGP89_418380</name>
</gene>
<dbReference type="VEuPathDB" id="ToxoDB:TGP89_418380"/>
<evidence type="ECO:0000313" key="3">
    <source>
        <dbReference type="Proteomes" id="UP000028828"/>
    </source>
</evidence>
<dbReference type="Proteomes" id="UP000028828">
    <property type="component" value="Unassembled WGS sequence"/>
</dbReference>
<organism evidence="2 3">
    <name type="scientific">Toxoplasma gondii p89</name>
    <dbReference type="NCBI Taxonomy" id="943119"/>
    <lineage>
        <taxon>Eukaryota</taxon>
        <taxon>Sar</taxon>
        <taxon>Alveolata</taxon>
        <taxon>Apicomplexa</taxon>
        <taxon>Conoidasida</taxon>
        <taxon>Coccidia</taxon>
        <taxon>Eucoccidiorida</taxon>
        <taxon>Eimeriorina</taxon>
        <taxon>Sarcocystidae</taxon>
        <taxon>Toxoplasma</taxon>
    </lineage>
</organism>
<sequence length="160" mass="17200">MRATPSLHASSSSLPSCSMSATSSSVHFDFFLSRLSNSSPALWASSSEECLLSPPVSPPSTRLVFLLGSFASPSALSLPWVSSVSVAPTPHKLRAAKRPSRPPRGHGRAPLSFSPPSGESEDREEANPDECFLFNTPESRRIPETTRTPRGLSTRSDYSL</sequence>